<feature type="domain" description="HTH araC/xylS-type" evidence="3">
    <location>
        <begin position="220"/>
        <end position="318"/>
    </location>
</feature>
<dbReference type="Pfam" id="PF01965">
    <property type="entry name" value="DJ-1_PfpI"/>
    <property type="match status" value="1"/>
</dbReference>
<dbReference type="PANTHER" id="PTHR43130:SF3">
    <property type="entry name" value="HTH-TYPE TRANSCRIPTIONAL REGULATOR RV1931C"/>
    <property type="match status" value="1"/>
</dbReference>
<accession>A0A3S9HLJ9</accession>
<keyword evidence="2" id="KW-0804">Transcription</keyword>
<dbReference type="InterPro" id="IPR029062">
    <property type="entry name" value="Class_I_gatase-like"/>
</dbReference>
<dbReference type="CDD" id="cd03137">
    <property type="entry name" value="GATase1_AraC_1"/>
    <property type="match status" value="1"/>
</dbReference>
<dbReference type="InterPro" id="IPR018060">
    <property type="entry name" value="HTH_AraC"/>
</dbReference>
<dbReference type="SUPFAM" id="SSF52317">
    <property type="entry name" value="Class I glutamine amidotransferase-like"/>
    <property type="match status" value="1"/>
</dbReference>
<dbReference type="GO" id="GO:0043565">
    <property type="term" value="F:sequence-specific DNA binding"/>
    <property type="evidence" value="ECO:0007669"/>
    <property type="project" value="InterPro"/>
</dbReference>
<keyword evidence="1" id="KW-0805">Transcription regulation</keyword>
<dbReference type="Pfam" id="PF12833">
    <property type="entry name" value="HTH_18"/>
    <property type="match status" value="1"/>
</dbReference>
<evidence type="ECO:0000313" key="5">
    <source>
        <dbReference type="Proteomes" id="UP000275663"/>
    </source>
</evidence>
<evidence type="ECO:0000256" key="1">
    <source>
        <dbReference type="ARBA" id="ARBA00023015"/>
    </source>
</evidence>
<dbReference type="InterPro" id="IPR052158">
    <property type="entry name" value="INH-QAR"/>
</dbReference>
<dbReference type="Proteomes" id="UP000275663">
    <property type="component" value="Chromosome"/>
</dbReference>
<dbReference type="SMART" id="SM00342">
    <property type="entry name" value="HTH_ARAC"/>
    <property type="match status" value="1"/>
</dbReference>
<organism evidence="4 5">
    <name type="scientific">Undibacterium parvum</name>
    <dbReference type="NCBI Taxonomy" id="401471"/>
    <lineage>
        <taxon>Bacteria</taxon>
        <taxon>Pseudomonadati</taxon>
        <taxon>Pseudomonadota</taxon>
        <taxon>Betaproteobacteria</taxon>
        <taxon>Burkholderiales</taxon>
        <taxon>Oxalobacteraceae</taxon>
        <taxon>Undibacterium</taxon>
    </lineage>
</organism>
<dbReference type="KEGG" id="upv:EJN92_13845"/>
<dbReference type="Gene3D" id="1.10.10.60">
    <property type="entry name" value="Homeodomain-like"/>
    <property type="match status" value="1"/>
</dbReference>
<dbReference type="PANTHER" id="PTHR43130">
    <property type="entry name" value="ARAC-FAMILY TRANSCRIPTIONAL REGULATOR"/>
    <property type="match status" value="1"/>
</dbReference>
<dbReference type="GO" id="GO:0003700">
    <property type="term" value="F:DNA-binding transcription factor activity"/>
    <property type="evidence" value="ECO:0007669"/>
    <property type="project" value="InterPro"/>
</dbReference>
<evidence type="ECO:0000259" key="3">
    <source>
        <dbReference type="PROSITE" id="PS01124"/>
    </source>
</evidence>
<dbReference type="SUPFAM" id="SSF46689">
    <property type="entry name" value="Homeodomain-like"/>
    <property type="match status" value="2"/>
</dbReference>
<name>A0A3S9HLJ9_9BURK</name>
<dbReference type="InterPro" id="IPR009057">
    <property type="entry name" value="Homeodomain-like_sf"/>
</dbReference>
<dbReference type="PROSITE" id="PS01124">
    <property type="entry name" value="HTH_ARAC_FAMILY_2"/>
    <property type="match status" value="1"/>
</dbReference>
<evidence type="ECO:0000256" key="2">
    <source>
        <dbReference type="ARBA" id="ARBA00023163"/>
    </source>
</evidence>
<dbReference type="EMBL" id="CP034464">
    <property type="protein sequence ID" value="AZP12987.1"/>
    <property type="molecule type" value="Genomic_DNA"/>
</dbReference>
<evidence type="ECO:0000313" key="4">
    <source>
        <dbReference type="EMBL" id="AZP12987.1"/>
    </source>
</evidence>
<gene>
    <name evidence="4" type="ORF">EJN92_13845</name>
</gene>
<dbReference type="AlphaFoldDB" id="A0A3S9HLJ9"/>
<keyword evidence="5" id="KW-1185">Reference proteome</keyword>
<reference evidence="4 5" key="1">
    <citation type="journal article" date="2011" name="Int. J. Syst. Evol. Microbiol.">
        <title>Description of Undibacterium oligocarboniphilum sp. nov., isolated from purified water, and Undibacterium pigrum strain CCUG 49012 as the type strain of Undibacterium parvum sp. nov., and emended descriptions of the genus Undibacterium and the species Undibacterium pigrum.</title>
        <authorList>
            <person name="Eder W."/>
            <person name="Wanner G."/>
            <person name="Ludwig W."/>
            <person name="Busse H.J."/>
            <person name="Ziemke-Kageler F."/>
            <person name="Lang E."/>
        </authorList>
    </citation>
    <scope>NUCLEOTIDE SEQUENCE [LARGE SCALE GENOMIC DNA]</scope>
    <source>
        <strain evidence="4 5">DSM 23061</strain>
    </source>
</reference>
<dbReference type="Gene3D" id="3.40.50.880">
    <property type="match status" value="1"/>
</dbReference>
<dbReference type="OrthoDB" id="9794896at2"/>
<dbReference type="RefSeq" id="WP_126128363.1">
    <property type="nucleotide sequence ID" value="NZ_CP034464.1"/>
</dbReference>
<proteinExistence type="predicted"/>
<sequence length="324" mass="35672">MRKQSIYFLLLPETMLSDLAGPADAFLFANRHQTEVEFELEFISALPEIRCSIGLSLGPLSALPDTLAEDAIVVLPGLVGMQFDYAGAADQLSLSWLKNIIQPQHRLICICSGALTAAHAGLLRGRRATTHHSHCADLAAIDASILVEENRIFVEDGNICSSAGVTAGVDLVLHLISGITSPQTAIAVARAMVVYMRRSGNDTQLSPWLRHRNHVHPVVHKVQEVLIKDPAHAWDLTQLAELACTSTRHLSRLFSLYAEISVQEYLSSLRLSLADQLLSQTDWSVERVAEAAGFGSPRQFRRVWQSAYATPPSAHPHRRLTTRH</sequence>
<dbReference type="InterPro" id="IPR002818">
    <property type="entry name" value="DJ-1/PfpI"/>
</dbReference>
<protein>
    <submittedName>
        <fullName evidence="4">Helix-turn-helix domain-containing protein</fullName>
    </submittedName>
</protein>